<dbReference type="SUPFAM" id="SSF52540">
    <property type="entry name" value="P-loop containing nucleoside triphosphate hydrolases"/>
    <property type="match status" value="1"/>
</dbReference>
<dbReference type="PANTHER" id="PTHR47978">
    <property type="match status" value="1"/>
</dbReference>
<dbReference type="GO" id="GO:0003924">
    <property type="term" value="F:GTPase activity"/>
    <property type="evidence" value="ECO:0007669"/>
    <property type="project" value="InterPro"/>
</dbReference>
<dbReference type="AlphaFoldDB" id="A0A2P2JQJ2"/>
<dbReference type="PROSITE" id="PS51419">
    <property type="entry name" value="RAB"/>
    <property type="match status" value="1"/>
</dbReference>
<dbReference type="InterPro" id="IPR001806">
    <property type="entry name" value="Small_GTPase"/>
</dbReference>
<dbReference type="InterPro" id="IPR027417">
    <property type="entry name" value="P-loop_NTPase"/>
</dbReference>
<accession>A0A2P2JQJ2</accession>
<dbReference type="EMBL" id="GGEC01015246">
    <property type="protein sequence ID" value="MBW95729.1"/>
    <property type="molecule type" value="Transcribed_RNA"/>
</dbReference>
<evidence type="ECO:0000313" key="2">
    <source>
        <dbReference type="EMBL" id="MBW95729.1"/>
    </source>
</evidence>
<reference evidence="2" key="1">
    <citation type="submission" date="2018-02" db="EMBL/GenBank/DDBJ databases">
        <title>Rhizophora mucronata_Transcriptome.</title>
        <authorList>
            <person name="Meera S.P."/>
            <person name="Sreeshan A."/>
            <person name="Augustine A."/>
        </authorList>
    </citation>
    <scope>NUCLEOTIDE SEQUENCE</scope>
    <source>
        <tissue evidence="2">Leaf</tissue>
    </source>
</reference>
<keyword evidence="1" id="KW-0547">Nucleotide-binding</keyword>
<dbReference type="PROSITE" id="PS51421">
    <property type="entry name" value="RAS"/>
    <property type="match status" value="1"/>
</dbReference>
<sequence>MDDLFFTFPGNPILVMSLVANKTDLDSKREVQNEEGEQYAGENGMFFIETSAKTSHNINDLFHEIAKRLVKACPPRPHRVNLKSETKTGNRRSLCCSG</sequence>
<dbReference type="PRINTS" id="PR00449">
    <property type="entry name" value="RASTRNSFRMNG"/>
</dbReference>
<dbReference type="Pfam" id="PF00071">
    <property type="entry name" value="Ras"/>
    <property type="match status" value="1"/>
</dbReference>
<protein>
    <submittedName>
        <fullName evidence="2">Ras-related protein RHN1-like isoform X2</fullName>
    </submittedName>
</protein>
<dbReference type="GO" id="GO:0005525">
    <property type="term" value="F:GTP binding"/>
    <property type="evidence" value="ECO:0007669"/>
    <property type="project" value="InterPro"/>
</dbReference>
<name>A0A2P2JQJ2_RHIMU</name>
<evidence type="ECO:0000256" key="1">
    <source>
        <dbReference type="ARBA" id="ARBA00022741"/>
    </source>
</evidence>
<proteinExistence type="predicted"/>
<dbReference type="Gene3D" id="3.40.50.300">
    <property type="entry name" value="P-loop containing nucleotide triphosphate hydrolases"/>
    <property type="match status" value="1"/>
</dbReference>
<dbReference type="SMART" id="SM00175">
    <property type="entry name" value="RAB"/>
    <property type="match status" value="1"/>
</dbReference>
<organism evidence="2">
    <name type="scientific">Rhizophora mucronata</name>
    <name type="common">Asiatic mangrove</name>
    <dbReference type="NCBI Taxonomy" id="61149"/>
    <lineage>
        <taxon>Eukaryota</taxon>
        <taxon>Viridiplantae</taxon>
        <taxon>Streptophyta</taxon>
        <taxon>Embryophyta</taxon>
        <taxon>Tracheophyta</taxon>
        <taxon>Spermatophyta</taxon>
        <taxon>Magnoliopsida</taxon>
        <taxon>eudicotyledons</taxon>
        <taxon>Gunneridae</taxon>
        <taxon>Pentapetalae</taxon>
        <taxon>rosids</taxon>
        <taxon>fabids</taxon>
        <taxon>Malpighiales</taxon>
        <taxon>Rhizophoraceae</taxon>
        <taxon>Rhizophora</taxon>
    </lineage>
</organism>